<keyword evidence="6" id="KW-1185">Reference proteome</keyword>
<evidence type="ECO:0000256" key="2">
    <source>
        <dbReference type="SAM" id="SignalP"/>
    </source>
</evidence>
<dbReference type="InterPro" id="IPR045394">
    <property type="entry name" value="Abhydrolase_dom"/>
</dbReference>
<gene>
    <name evidence="5" type="ORF">SAMN05216184_11062</name>
</gene>
<dbReference type="InterPro" id="IPR028994">
    <property type="entry name" value="Integrin_alpha_N"/>
</dbReference>
<sequence>MARTVAALVAASALTIPALLGPPAAASPPEPERLESQAVGESVPAPTVTGPLGSTSPVGDPSHGYPFLATDVDLNAAGYVEEEFLVSGEATRYAADGSTDATVTSTGHPYTTRVVVRRPADDEDFNGVVIAEWLNVSNQWDQEVDWFQTHEHLMREGYTWVGVSAQRAGVHSATGLKAWSPERYGALDLTDGGTVEDDTLSYDVFSQAVKALRDPAGTDPLGPLDPEYVIATGHSQSAGRLHTYYNSIQPLTDILDAVVLHGGGGEVRTDLDTPLFKLNSEGDVAINLLGAAERQPDSDVLRTWEVAGASHGDWKLITDYGPLRLRDIGTLPGGHPDLPQTCDLPSLSRVPQHQVQAAVYDHTVAWVADGVQPPTADPIELDEEGEIVRDELGLAQGGIRLPAQDVPVRVNSGVNSGPGFCFLDGSSVPLAEDVLAELYPTPQAYAEQVAAATEHAAEQGYVPANVAVDQAWYSDLAYLVGDLAGEGRIPEALAVELATTAGHALRHADDGELDLAVEQLERVVAQVSDSDVDDAAQAAVLRQAMAALAVLPEREPEPEPEPAQRYGFFLTNGWTGGNADVAFQYGRHTDEVLVGDWDGDGEDTLTVRRGNRFYVNNAARGGDAERVVVYGRAGDIVLVGDWDGDGRDTLAVRRGAEYHVRDTMASGPADVVVQYGRAGDAVVVADWDGDGADTFAVRRGSRYHVKNAIAGGDADVVLSYGRPGDTTLAGDWDGDGRDTFAVRRGATYHVKNTLAGGDADRVLTYGRSGDAVLVGDWDGNGTDTLGVRRTP</sequence>
<evidence type="ECO:0000313" key="5">
    <source>
        <dbReference type="EMBL" id="SSA44771.1"/>
    </source>
</evidence>
<dbReference type="SUPFAM" id="SSF69318">
    <property type="entry name" value="Integrin alpha N-terminal domain"/>
    <property type="match status" value="1"/>
</dbReference>
<feature type="domain" description="FIMAH" evidence="4">
    <location>
        <begin position="474"/>
        <end position="545"/>
    </location>
</feature>
<organism evidence="5 6">
    <name type="scientific">Georgenia satyanarayanai</name>
    <dbReference type="NCBI Taxonomy" id="860221"/>
    <lineage>
        <taxon>Bacteria</taxon>
        <taxon>Bacillati</taxon>
        <taxon>Actinomycetota</taxon>
        <taxon>Actinomycetes</taxon>
        <taxon>Micrococcales</taxon>
        <taxon>Bogoriellaceae</taxon>
        <taxon>Georgenia</taxon>
    </lineage>
</organism>
<feature type="domain" description="Alpha/beta hydrolase" evidence="3">
    <location>
        <begin position="56"/>
        <end position="464"/>
    </location>
</feature>
<dbReference type="InterPro" id="IPR054470">
    <property type="entry name" value="FIMAH_dom"/>
</dbReference>
<dbReference type="RefSeq" id="WP_146237548.1">
    <property type="nucleotide sequence ID" value="NZ_QKLZ01000010.1"/>
</dbReference>
<accession>A0A2Y9AJU2</accession>
<feature type="region of interest" description="Disordered" evidence="1">
    <location>
        <begin position="20"/>
        <end position="62"/>
    </location>
</feature>
<dbReference type="Pfam" id="PF22888">
    <property type="entry name" value="FIMAH"/>
    <property type="match status" value="1"/>
</dbReference>
<feature type="signal peptide" evidence="2">
    <location>
        <begin position="1"/>
        <end position="26"/>
    </location>
</feature>
<evidence type="ECO:0000259" key="4">
    <source>
        <dbReference type="Pfam" id="PF22888"/>
    </source>
</evidence>
<evidence type="ECO:0000256" key="1">
    <source>
        <dbReference type="SAM" id="MobiDB-lite"/>
    </source>
</evidence>
<dbReference type="AlphaFoldDB" id="A0A2Y9AJU2"/>
<evidence type="ECO:0000259" key="3">
    <source>
        <dbReference type="Pfam" id="PF20091"/>
    </source>
</evidence>
<keyword evidence="2" id="KW-0732">Signal</keyword>
<feature type="chain" id="PRO_5039674679" evidence="2">
    <location>
        <begin position="27"/>
        <end position="791"/>
    </location>
</feature>
<name>A0A2Y9AJU2_9MICO</name>
<dbReference type="Proteomes" id="UP000250222">
    <property type="component" value="Unassembled WGS sequence"/>
</dbReference>
<protein>
    <submittedName>
        <fullName evidence="5">Uncharacterized protein</fullName>
    </submittedName>
</protein>
<evidence type="ECO:0000313" key="6">
    <source>
        <dbReference type="Proteomes" id="UP000250222"/>
    </source>
</evidence>
<reference evidence="5 6" key="1">
    <citation type="submission" date="2016-10" db="EMBL/GenBank/DDBJ databases">
        <authorList>
            <person name="Cai Z."/>
        </authorList>
    </citation>
    <scope>NUCLEOTIDE SEQUENCE [LARGE SCALE GENOMIC DNA]</scope>
    <source>
        <strain evidence="5 6">CGMCC 1.10826</strain>
    </source>
</reference>
<dbReference type="Pfam" id="PF20091">
    <property type="entry name" value="Abhydrolase_10"/>
    <property type="match status" value="1"/>
</dbReference>
<dbReference type="OrthoDB" id="1971292at2"/>
<dbReference type="EMBL" id="UETB01000010">
    <property type="protein sequence ID" value="SSA44771.1"/>
    <property type="molecule type" value="Genomic_DNA"/>
</dbReference>
<proteinExistence type="predicted"/>